<dbReference type="Proteomes" id="UP000248544">
    <property type="component" value="Unassembled WGS sequence"/>
</dbReference>
<protein>
    <submittedName>
        <fullName evidence="1">Uncharacterized protein</fullName>
    </submittedName>
</protein>
<accession>A0A2W2FJT0</accession>
<gene>
    <name evidence="1" type="ORF">C1I98_25240</name>
</gene>
<comment type="caution">
    <text evidence="1">The sequence shown here is derived from an EMBL/GenBank/DDBJ whole genome shotgun (WGS) entry which is preliminary data.</text>
</comment>
<evidence type="ECO:0000313" key="2">
    <source>
        <dbReference type="Proteomes" id="UP000248544"/>
    </source>
</evidence>
<dbReference type="EMBL" id="POUA01000231">
    <property type="protein sequence ID" value="PZG37496.1"/>
    <property type="molecule type" value="Genomic_DNA"/>
</dbReference>
<sequence length="218" mass="23381">MIAMAVIGVAAGVYGGLEVRRELERPPTQAEKDAAAVKEVALRWRTRRAGQIFPAEIEYGERHRARRVGIAPQARCDEAVDPAVALVFVNNGCSAVLRATYIDHSRTLVTTVGIAVLPSEKAADKAVESIRAADGMLRAAAFPGTRAAWYRDAARQDDTVGGYANYVLLAASGYADGRKRITADRPKLFALDDTLITRVGAALGEERDPCEVAGVVQC</sequence>
<organism evidence="1 2">
    <name type="scientific">Spongiactinospora gelatinilytica</name>
    <dbReference type="NCBI Taxonomy" id="2666298"/>
    <lineage>
        <taxon>Bacteria</taxon>
        <taxon>Bacillati</taxon>
        <taxon>Actinomycetota</taxon>
        <taxon>Actinomycetes</taxon>
        <taxon>Streptosporangiales</taxon>
        <taxon>Streptosporangiaceae</taxon>
        <taxon>Spongiactinospora</taxon>
    </lineage>
</organism>
<proteinExistence type="predicted"/>
<keyword evidence="2" id="KW-1185">Reference proteome</keyword>
<evidence type="ECO:0000313" key="1">
    <source>
        <dbReference type="EMBL" id="PZG37496.1"/>
    </source>
</evidence>
<dbReference type="AlphaFoldDB" id="A0A2W2FJT0"/>
<name>A0A2W2FJT0_9ACTN</name>
<reference evidence="1 2" key="1">
    <citation type="submission" date="2018-01" db="EMBL/GenBank/DDBJ databases">
        <title>Draft genome sequence of Sphaerisporangium sp. 7K107.</title>
        <authorList>
            <person name="Sahin N."/>
            <person name="Saygin H."/>
            <person name="Ay H."/>
        </authorList>
    </citation>
    <scope>NUCLEOTIDE SEQUENCE [LARGE SCALE GENOMIC DNA]</scope>
    <source>
        <strain evidence="1 2">7K107</strain>
    </source>
</reference>